<keyword evidence="2" id="KW-0813">Transport</keyword>
<dbReference type="InterPro" id="IPR050490">
    <property type="entry name" value="Bact_solute-bd_prot1"/>
</dbReference>
<evidence type="ECO:0000256" key="2">
    <source>
        <dbReference type="ARBA" id="ARBA00022448"/>
    </source>
</evidence>
<accession>A0A3Q9HPV0</accession>
<dbReference type="Gene3D" id="3.40.190.10">
    <property type="entry name" value="Periplasmic binding protein-like II"/>
    <property type="match status" value="2"/>
</dbReference>
<dbReference type="InterPro" id="IPR006059">
    <property type="entry name" value="SBP"/>
</dbReference>
<evidence type="ECO:0000313" key="5">
    <source>
        <dbReference type="EMBL" id="AZR72850.1"/>
    </source>
</evidence>
<dbReference type="SUPFAM" id="SSF53850">
    <property type="entry name" value="Periplasmic binding protein-like II"/>
    <property type="match status" value="1"/>
</dbReference>
<reference evidence="5 6" key="1">
    <citation type="submission" date="2016-07" db="EMBL/GenBank/DDBJ databases">
        <title>Genome and transcriptome analysis of iron-reducing fermentative bacteria Anoxybacter fermentans.</title>
        <authorList>
            <person name="Zeng X."/>
            <person name="Shao Z."/>
        </authorList>
    </citation>
    <scope>NUCLEOTIDE SEQUENCE [LARGE SCALE GENOMIC DNA]</scope>
    <source>
        <strain evidence="5 6">DY22613</strain>
    </source>
</reference>
<sequence length="429" mass="47143">MKRGLVLLLVLALAFGVMGTALAENEKVVITIATGAVGQEYQLSVEAAQRYMELHPDVEVKVLVTPDLATDRLGLYLQFFEAKSSEVDVYQIDVIWPGDLAEHFVDLYEYGAKEVVDQHFPALIENNTVDGRLVAIPWFTDAGLLYYRKDLLEKYGLDVPKTWDELEKAARIIQEGERKAGNPDFWGFVWQGNAYEGLTCDALEWIASNGGGSIISPDKKITINNPNAIEMLERAASWVGTISPPGVIGMSEEDARAIWQAGNAAFMRNWPYAYSLGNAEDSAIKGLFDVAPLPAGKSGKGAATLGGWQLAVSKYSKHPEIAADVALFLASYEEQKIRAIKGSLNPTIKDLYKDPEVLKANPFFGRLYDVFINAVARPSTATAPKYNEVSTLFFRAVHSVLTGEKDAQTAIEELELDLQDLTGFEIGQP</sequence>
<evidence type="ECO:0000256" key="1">
    <source>
        <dbReference type="ARBA" id="ARBA00008520"/>
    </source>
</evidence>
<dbReference type="PANTHER" id="PTHR43649:SF34">
    <property type="entry name" value="ABC TRANSPORTER PERIPLASMIC-BINDING PROTEIN YCJN-RELATED"/>
    <property type="match status" value="1"/>
</dbReference>
<proteinExistence type="inferred from homology"/>
<organism evidence="5 6">
    <name type="scientific">Anoxybacter fermentans</name>
    <dbReference type="NCBI Taxonomy" id="1323375"/>
    <lineage>
        <taxon>Bacteria</taxon>
        <taxon>Bacillati</taxon>
        <taxon>Bacillota</taxon>
        <taxon>Clostridia</taxon>
        <taxon>Halanaerobiales</taxon>
        <taxon>Anoxybacter</taxon>
    </lineage>
</organism>
<dbReference type="Proteomes" id="UP000267250">
    <property type="component" value="Chromosome"/>
</dbReference>
<evidence type="ECO:0000256" key="4">
    <source>
        <dbReference type="SAM" id="SignalP"/>
    </source>
</evidence>
<dbReference type="CDD" id="cd14750">
    <property type="entry name" value="PBP2_TMBP"/>
    <property type="match status" value="1"/>
</dbReference>
<dbReference type="OrthoDB" id="9808332at2"/>
<comment type="similarity">
    <text evidence="1">Belongs to the bacterial solute-binding protein 1 family.</text>
</comment>
<dbReference type="AlphaFoldDB" id="A0A3Q9HPV0"/>
<keyword evidence="3 4" id="KW-0732">Signal</keyword>
<name>A0A3Q9HPV0_9FIRM</name>
<protein>
    <submittedName>
        <fullName evidence="5">ABC transporter substrate-binding protein</fullName>
    </submittedName>
</protein>
<dbReference type="RefSeq" id="WP_127016186.1">
    <property type="nucleotide sequence ID" value="NZ_CP016379.1"/>
</dbReference>
<dbReference type="KEGG" id="aft:BBF96_05265"/>
<feature type="chain" id="PRO_5018526641" evidence="4">
    <location>
        <begin position="24"/>
        <end position="429"/>
    </location>
</feature>
<keyword evidence="6" id="KW-1185">Reference proteome</keyword>
<feature type="signal peptide" evidence="4">
    <location>
        <begin position="1"/>
        <end position="23"/>
    </location>
</feature>
<dbReference type="PANTHER" id="PTHR43649">
    <property type="entry name" value="ARABINOSE-BINDING PROTEIN-RELATED"/>
    <property type="match status" value="1"/>
</dbReference>
<dbReference type="EMBL" id="CP016379">
    <property type="protein sequence ID" value="AZR72850.1"/>
    <property type="molecule type" value="Genomic_DNA"/>
</dbReference>
<gene>
    <name evidence="5" type="ORF">BBF96_05265</name>
</gene>
<evidence type="ECO:0000256" key="3">
    <source>
        <dbReference type="ARBA" id="ARBA00022729"/>
    </source>
</evidence>
<dbReference type="Pfam" id="PF01547">
    <property type="entry name" value="SBP_bac_1"/>
    <property type="match status" value="1"/>
</dbReference>
<evidence type="ECO:0000313" key="6">
    <source>
        <dbReference type="Proteomes" id="UP000267250"/>
    </source>
</evidence>